<gene>
    <name evidence="2" type="ORF">B0I35DRAFT_10910</name>
</gene>
<proteinExistence type="predicted"/>
<organism evidence="2 3">
    <name type="scientific">Stachybotrys elegans</name>
    <dbReference type="NCBI Taxonomy" id="80388"/>
    <lineage>
        <taxon>Eukaryota</taxon>
        <taxon>Fungi</taxon>
        <taxon>Dikarya</taxon>
        <taxon>Ascomycota</taxon>
        <taxon>Pezizomycotina</taxon>
        <taxon>Sordariomycetes</taxon>
        <taxon>Hypocreomycetidae</taxon>
        <taxon>Hypocreales</taxon>
        <taxon>Stachybotryaceae</taxon>
        <taxon>Stachybotrys</taxon>
    </lineage>
</organism>
<reference evidence="2" key="1">
    <citation type="journal article" date="2021" name="Nat. Commun.">
        <title>Genetic determinants of endophytism in the Arabidopsis root mycobiome.</title>
        <authorList>
            <person name="Mesny F."/>
            <person name="Miyauchi S."/>
            <person name="Thiergart T."/>
            <person name="Pickel B."/>
            <person name="Atanasova L."/>
            <person name="Karlsson M."/>
            <person name="Huettel B."/>
            <person name="Barry K.W."/>
            <person name="Haridas S."/>
            <person name="Chen C."/>
            <person name="Bauer D."/>
            <person name="Andreopoulos W."/>
            <person name="Pangilinan J."/>
            <person name="LaButti K."/>
            <person name="Riley R."/>
            <person name="Lipzen A."/>
            <person name="Clum A."/>
            <person name="Drula E."/>
            <person name="Henrissat B."/>
            <person name="Kohler A."/>
            <person name="Grigoriev I.V."/>
            <person name="Martin F.M."/>
            <person name="Hacquard S."/>
        </authorList>
    </citation>
    <scope>NUCLEOTIDE SEQUENCE</scope>
    <source>
        <strain evidence="2">MPI-CAGE-CH-0235</strain>
    </source>
</reference>
<accession>A0A8K0WXT8</accession>
<feature type="region of interest" description="Disordered" evidence="1">
    <location>
        <begin position="65"/>
        <end position="93"/>
    </location>
</feature>
<feature type="compositionally biased region" description="Basic and acidic residues" evidence="1">
    <location>
        <begin position="71"/>
        <end position="84"/>
    </location>
</feature>
<dbReference type="AlphaFoldDB" id="A0A8K0WXT8"/>
<dbReference type="EMBL" id="JAGPNK010000001">
    <property type="protein sequence ID" value="KAH7328186.1"/>
    <property type="molecule type" value="Genomic_DNA"/>
</dbReference>
<keyword evidence="3" id="KW-1185">Reference proteome</keyword>
<sequence length="231" mass="24870">MLMTTGSSRRGDPLEVRILQHGAEARVDGTVVAAGVLDAEWALLGDDERGDGLRGAVTEDELLDAAGDGQGDEHGKDDEGNHDGEDGEIGGEPGEEYARVLHQVLHVLLGPGDELRGVDIAVVVGGGLDELSVDGSHCELALSRWICQGRPLVGELIIRTARCLDRGKREREIVDVQVCLLGVEVTCELRGTGQRARGDTARLILRRSDFLWDFGFLSFPCRAGFLRAIHA</sequence>
<name>A0A8K0WXT8_9HYPO</name>
<evidence type="ECO:0000313" key="3">
    <source>
        <dbReference type="Proteomes" id="UP000813444"/>
    </source>
</evidence>
<dbReference type="Proteomes" id="UP000813444">
    <property type="component" value="Unassembled WGS sequence"/>
</dbReference>
<evidence type="ECO:0000313" key="2">
    <source>
        <dbReference type="EMBL" id="KAH7328186.1"/>
    </source>
</evidence>
<evidence type="ECO:0000256" key="1">
    <source>
        <dbReference type="SAM" id="MobiDB-lite"/>
    </source>
</evidence>
<protein>
    <submittedName>
        <fullName evidence="2">Uncharacterized protein</fullName>
    </submittedName>
</protein>
<comment type="caution">
    <text evidence="2">The sequence shown here is derived from an EMBL/GenBank/DDBJ whole genome shotgun (WGS) entry which is preliminary data.</text>
</comment>